<reference evidence="2" key="1">
    <citation type="submission" date="2016-12" db="EMBL/GenBank/DDBJ databases">
        <title>Complete Genome Sequence of Beggiatoa leptomitiformis D-401.</title>
        <authorList>
            <person name="Fomenkov A."/>
            <person name="Vincze T."/>
            <person name="Grabovich M."/>
            <person name="Anton B.P."/>
            <person name="Dubinina G."/>
            <person name="Orlova M."/>
            <person name="Belousova E."/>
            <person name="Roberts R.J."/>
        </authorList>
    </citation>
    <scope>NUCLEOTIDE SEQUENCE [LARGE SCALE GENOMIC DNA]</scope>
    <source>
        <strain evidence="2">D-401</strain>
    </source>
</reference>
<dbReference type="KEGG" id="blep:AL038_15410"/>
<proteinExistence type="predicted"/>
<dbReference type="EMBL" id="CP018889">
    <property type="protein sequence ID" value="AUI68804.1"/>
    <property type="molecule type" value="Genomic_DNA"/>
</dbReference>
<gene>
    <name evidence="1" type="ORF">BLE401_08845</name>
</gene>
<accession>A0A2N9YEB0</accession>
<dbReference type="RefSeq" id="WP_062154314.1">
    <property type="nucleotide sequence ID" value="NZ_CP012373.2"/>
</dbReference>
<keyword evidence="2" id="KW-1185">Reference proteome</keyword>
<dbReference type="OrthoDB" id="7862241at2"/>
<dbReference type="AlphaFoldDB" id="A0A2N9YEB0"/>
<sequence>MTIAHPAALWAKTSTFEPIHIDCTTAIMLKILDSKCKMGIEEQTALTAIYDVIKDQQGELLDARLHPLIASARQQITTEILQDVHEQRIHAEEVIPKPVMKAFKQRLREALMPEH</sequence>
<protein>
    <submittedName>
        <fullName evidence="1">Uncharacterized protein</fullName>
    </submittedName>
</protein>
<organism evidence="1 2">
    <name type="scientific">Beggiatoa leptomitoformis</name>
    <dbReference type="NCBI Taxonomy" id="288004"/>
    <lineage>
        <taxon>Bacteria</taxon>
        <taxon>Pseudomonadati</taxon>
        <taxon>Pseudomonadota</taxon>
        <taxon>Gammaproteobacteria</taxon>
        <taxon>Thiotrichales</taxon>
        <taxon>Thiotrichaceae</taxon>
        <taxon>Beggiatoa</taxon>
    </lineage>
</organism>
<name>A0A2N9YEB0_9GAMM</name>
<dbReference type="STRING" id="288004.AL038_15410"/>
<evidence type="ECO:0000313" key="2">
    <source>
        <dbReference type="Proteomes" id="UP000234271"/>
    </source>
</evidence>
<dbReference type="Proteomes" id="UP000234271">
    <property type="component" value="Chromosome"/>
</dbReference>
<evidence type="ECO:0000313" key="1">
    <source>
        <dbReference type="EMBL" id="AUI68804.1"/>
    </source>
</evidence>